<accession>A0A1T5G1S8</accession>
<reference evidence="2" key="1">
    <citation type="submission" date="2017-02" db="EMBL/GenBank/DDBJ databases">
        <authorList>
            <person name="Varghese N."/>
            <person name="Submissions S."/>
        </authorList>
    </citation>
    <scope>NUCLEOTIDE SEQUENCE [LARGE SCALE GENOMIC DNA]</scope>
    <source>
        <strain evidence="2">R11H</strain>
    </source>
</reference>
<gene>
    <name evidence="1" type="ORF">SAMN06295937_105216</name>
</gene>
<keyword evidence="2" id="KW-1185">Reference proteome</keyword>
<dbReference type="AlphaFoldDB" id="A0A1T5G1S8"/>
<dbReference type="Proteomes" id="UP000190044">
    <property type="component" value="Unassembled WGS sequence"/>
</dbReference>
<evidence type="ECO:0000313" key="2">
    <source>
        <dbReference type="Proteomes" id="UP000190044"/>
    </source>
</evidence>
<evidence type="ECO:0000313" key="1">
    <source>
        <dbReference type="EMBL" id="SKC02302.1"/>
    </source>
</evidence>
<name>A0A1T5G1S8_9SPHN</name>
<dbReference type="EMBL" id="FUYP01000052">
    <property type="protein sequence ID" value="SKC02302.1"/>
    <property type="molecule type" value="Genomic_DNA"/>
</dbReference>
<sequence>MGVVRAARLGRPGARERADLAELGAQPGPVDYASGTKGRVPLVFPGGSCHH</sequence>
<protein>
    <submittedName>
        <fullName evidence="1">Uncharacterized protein</fullName>
    </submittedName>
</protein>
<organism evidence="1 2">
    <name type="scientific">Sphingopyxis flava</name>
    <dbReference type="NCBI Taxonomy" id="1507287"/>
    <lineage>
        <taxon>Bacteria</taxon>
        <taxon>Pseudomonadati</taxon>
        <taxon>Pseudomonadota</taxon>
        <taxon>Alphaproteobacteria</taxon>
        <taxon>Sphingomonadales</taxon>
        <taxon>Sphingomonadaceae</taxon>
        <taxon>Sphingopyxis</taxon>
    </lineage>
</organism>
<proteinExistence type="predicted"/>